<evidence type="ECO:0000313" key="2">
    <source>
        <dbReference type="Proteomes" id="UP000538292"/>
    </source>
</evidence>
<dbReference type="InterPro" id="IPR023346">
    <property type="entry name" value="Lysozyme-like_dom_sf"/>
</dbReference>
<dbReference type="Gene3D" id="1.20.141.10">
    <property type="entry name" value="Chitosanase, subunit A, domain 1"/>
    <property type="match status" value="1"/>
</dbReference>
<dbReference type="InterPro" id="IPR000400">
    <property type="entry name" value="Glyco_hydro_46"/>
</dbReference>
<dbReference type="InterPro" id="IPR023099">
    <property type="entry name" value="Glyco_hydro_46_N"/>
</dbReference>
<comment type="caution">
    <text evidence="1">The sequence shown here is derived from an EMBL/GenBank/DDBJ whole genome shotgun (WGS) entry which is preliminary data.</text>
</comment>
<name>A0A7W1XU76_9BACL</name>
<sequence>MKTPEFTVAEQLTSIFENGTTEIQYGYCENLGDGRGFTCGRAGFTTRDGDAYEVIQQYSRLVPDNPLAIFLPELKRLYEQESDETSGLPGYGKIWKLLENDKAFRAAQDNVVYEVYYCPAMKYAKKAGITTALGKAIFYDTIIQHGEGDDPDGFPALIRRTIRKMGGKTPQAGADEKKWIATFLDVRRADLAHSFDADTRAEWAESVGRVDTFKQLIKKGKWDLTVPFTVEWEGEKYHIF</sequence>
<dbReference type="GO" id="GO:0005576">
    <property type="term" value="C:extracellular region"/>
    <property type="evidence" value="ECO:0007669"/>
    <property type="project" value="InterPro"/>
</dbReference>
<protein>
    <submittedName>
        <fullName evidence="1">Chitosanase</fullName>
    </submittedName>
</protein>
<dbReference type="Gene3D" id="3.30.386.10">
    <property type="entry name" value="Chitosanase, subunit A, domain 2"/>
    <property type="match status" value="1"/>
</dbReference>
<keyword evidence="2" id="KW-1185">Reference proteome</keyword>
<dbReference type="EMBL" id="JACEOL010000046">
    <property type="protein sequence ID" value="MBA4603300.1"/>
    <property type="molecule type" value="Genomic_DNA"/>
</dbReference>
<dbReference type="Proteomes" id="UP000538292">
    <property type="component" value="Unassembled WGS sequence"/>
</dbReference>
<dbReference type="RefSeq" id="WP_181741707.1">
    <property type="nucleotide sequence ID" value="NZ_JACEOL010000046.1"/>
</dbReference>
<dbReference type="AlphaFoldDB" id="A0A7W1XU76"/>
<dbReference type="GO" id="GO:0016977">
    <property type="term" value="F:chitosanase activity"/>
    <property type="evidence" value="ECO:0007669"/>
    <property type="project" value="InterPro"/>
</dbReference>
<evidence type="ECO:0000313" key="1">
    <source>
        <dbReference type="EMBL" id="MBA4603300.1"/>
    </source>
</evidence>
<dbReference type="PROSITE" id="PS60000">
    <property type="entry name" value="CHITOSANASE_46_80"/>
    <property type="match status" value="1"/>
</dbReference>
<accession>A0A7W1XU76</accession>
<proteinExistence type="predicted"/>
<gene>
    <name evidence="1" type="ORF">H2C83_13420</name>
</gene>
<reference evidence="1 2" key="1">
    <citation type="submission" date="2020-07" db="EMBL/GenBank/DDBJ databases">
        <title>Thermoactinomyces phylogeny.</title>
        <authorList>
            <person name="Dunlap C."/>
        </authorList>
    </citation>
    <scope>NUCLEOTIDE SEQUENCE [LARGE SCALE GENOMIC DNA]</scope>
    <source>
        <strain evidence="1 2">AMNI-1</strain>
    </source>
</reference>
<dbReference type="SUPFAM" id="SSF53955">
    <property type="entry name" value="Lysozyme-like"/>
    <property type="match status" value="1"/>
</dbReference>
<dbReference type="SMR" id="A0A7W1XU76"/>
<dbReference type="Pfam" id="PF01374">
    <property type="entry name" value="Glyco_hydro_46"/>
    <property type="match status" value="1"/>
</dbReference>
<organism evidence="1 2">
    <name type="scientific">Thermoactinomyces mirandus</name>
    <dbReference type="NCBI Taxonomy" id="2756294"/>
    <lineage>
        <taxon>Bacteria</taxon>
        <taxon>Bacillati</taxon>
        <taxon>Bacillota</taxon>
        <taxon>Bacilli</taxon>
        <taxon>Bacillales</taxon>
        <taxon>Thermoactinomycetaceae</taxon>
        <taxon>Thermoactinomyces</taxon>
    </lineage>
</organism>
<dbReference type="GO" id="GO:0005975">
    <property type="term" value="P:carbohydrate metabolic process"/>
    <property type="evidence" value="ECO:0007669"/>
    <property type="project" value="InterPro"/>
</dbReference>
<dbReference type="CDD" id="cd00978">
    <property type="entry name" value="chitosanase_GH46"/>
    <property type="match status" value="1"/>
</dbReference>